<evidence type="ECO:0000313" key="1">
    <source>
        <dbReference type="EMBL" id="KMK12518.1"/>
    </source>
</evidence>
<comment type="caution">
    <text evidence="1">The sequence shown here is derived from an EMBL/GenBank/DDBJ whole genome shotgun (WGS) entry which is preliminary data.</text>
</comment>
<name>A0A0F0W2F0_PLUGE</name>
<dbReference type="Proteomes" id="UP000036196">
    <property type="component" value="Unassembled WGS sequence"/>
</dbReference>
<dbReference type="EMBL" id="LDZF01000017">
    <property type="protein sequence ID" value="KMK12518.1"/>
    <property type="molecule type" value="Genomic_DNA"/>
</dbReference>
<gene>
    <name evidence="1" type="ORF">ABW06_15880</name>
</gene>
<dbReference type="PATRIC" id="fig|61647.13.peg.1434"/>
<evidence type="ECO:0000313" key="2">
    <source>
        <dbReference type="Proteomes" id="UP000036196"/>
    </source>
</evidence>
<dbReference type="eggNOG" id="ENOG5033IW4">
    <property type="taxonomic scope" value="Bacteria"/>
</dbReference>
<dbReference type="AlphaFoldDB" id="A0A0F0W2F0"/>
<organism evidence="1 2">
    <name type="scientific">Pluralibacter gergoviae</name>
    <name type="common">Enterobacter gergoviae</name>
    <dbReference type="NCBI Taxonomy" id="61647"/>
    <lineage>
        <taxon>Bacteria</taxon>
        <taxon>Pseudomonadati</taxon>
        <taxon>Pseudomonadota</taxon>
        <taxon>Gammaproteobacteria</taxon>
        <taxon>Enterobacterales</taxon>
        <taxon>Enterobacteriaceae</taxon>
        <taxon>Pluralibacter</taxon>
    </lineage>
</organism>
<proteinExistence type="predicted"/>
<sequence length="78" mass="7448">MRELSNSELNEVSGAGFIADAGTALGRGIGAIIEAAGGKGGLEAGTSLGTGIGQVVEAGLGVLSSIVGGLFGSIFGRK</sequence>
<accession>A0A0F0W2F0</accession>
<keyword evidence="2" id="KW-1185">Reference proteome</keyword>
<protein>
    <recommendedName>
        <fullName evidence="3">Bacteriocin</fullName>
    </recommendedName>
</protein>
<reference evidence="1 2" key="1">
    <citation type="submission" date="2015-05" db="EMBL/GenBank/DDBJ databases">
        <title>Genome sequences of Pluralibacter gergoviae.</title>
        <authorList>
            <person name="Greninger A.L."/>
            <person name="Miller S."/>
        </authorList>
    </citation>
    <scope>NUCLEOTIDE SEQUENCE [LARGE SCALE GENOMIC DNA]</scope>
    <source>
        <strain evidence="1 2">JS81F13</strain>
    </source>
</reference>
<evidence type="ECO:0008006" key="3">
    <source>
        <dbReference type="Google" id="ProtNLM"/>
    </source>
</evidence>
<dbReference type="RefSeq" id="WP_045287194.1">
    <property type="nucleotide sequence ID" value="NZ_JZYL01000002.1"/>
</dbReference>